<evidence type="ECO:0000256" key="1">
    <source>
        <dbReference type="ARBA" id="ARBA00022729"/>
    </source>
</evidence>
<dbReference type="PROSITE" id="PS51352">
    <property type="entry name" value="THIOREDOXIN_2"/>
    <property type="match status" value="1"/>
</dbReference>
<protein>
    <submittedName>
        <fullName evidence="3">Thiol-disulfide isomerase or thioredoxin</fullName>
    </submittedName>
</protein>
<gene>
    <name evidence="3" type="ORF">SAMN04488513_103119</name>
</gene>
<dbReference type="EMBL" id="FQYU01000003">
    <property type="protein sequence ID" value="SHJ23767.1"/>
    <property type="molecule type" value="Genomic_DNA"/>
</dbReference>
<name>A0A1M6HNI6_9FLAO</name>
<proteinExistence type="predicted"/>
<keyword evidence="4" id="KW-1185">Reference proteome</keyword>
<dbReference type="STRING" id="192903.SAMN04488513_103119"/>
<keyword evidence="3" id="KW-0413">Isomerase</keyword>
<keyword evidence="1" id="KW-0732">Signal</keyword>
<dbReference type="SUPFAM" id="SSF52833">
    <property type="entry name" value="Thioredoxin-like"/>
    <property type="match status" value="1"/>
</dbReference>
<evidence type="ECO:0000313" key="3">
    <source>
        <dbReference type="EMBL" id="SHJ23767.1"/>
    </source>
</evidence>
<organism evidence="3 4">
    <name type="scientific">Pseudozobellia thermophila</name>
    <dbReference type="NCBI Taxonomy" id="192903"/>
    <lineage>
        <taxon>Bacteria</taxon>
        <taxon>Pseudomonadati</taxon>
        <taxon>Bacteroidota</taxon>
        <taxon>Flavobacteriia</taxon>
        <taxon>Flavobacteriales</taxon>
        <taxon>Flavobacteriaceae</taxon>
        <taxon>Pseudozobellia</taxon>
    </lineage>
</organism>
<dbReference type="PANTHER" id="PTHR15337:SF11">
    <property type="entry name" value="THIOREDOXIN DOMAIN-CONTAINING PROTEIN"/>
    <property type="match status" value="1"/>
</dbReference>
<dbReference type="InterPro" id="IPR036249">
    <property type="entry name" value="Thioredoxin-like_sf"/>
</dbReference>
<dbReference type="InterPro" id="IPR051099">
    <property type="entry name" value="AGR/TXD"/>
</dbReference>
<sequence length="156" mass="17734">MNKWHGFECRQVMRGFLILLAVLFTSSGFAQNWEAGFDSALQKAKSADRPLVLVFAGSDWCGPCIKLDRNIWQSEAFKAYARENYVLYKADFPRKKANRLPDDLQEENDRLAEKYNPKGYFPLVVVLNGEGRVLGKTGFANVSPEEYISTLNAFVK</sequence>
<dbReference type="AlphaFoldDB" id="A0A1M6HNI6"/>
<dbReference type="GO" id="GO:0016853">
    <property type="term" value="F:isomerase activity"/>
    <property type="evidence" value="ECO:0007669"/>
    <property type="project" value="UniProtKB-KW"/>
</dbReference>
<accession>A0A1M6HNI6</accession>
<dbReference type="InterPro" id="IPR013766">
    <property type="entry name" value="Thioredoxin_domain"/>
</dbReference>
<evidence type="ECO:0000313" key="4">
    <source>
        <dbReference type="Proteomes" id="UP000184543"/>
    </source>
</evidence>
<feature type="domain" description="Thioredoxin" evidence="2">
    <location>
        <begin position="20"/>
        <end position="156"/>
    </location>
</feature>
<dbReference type="Gene3D" id="3.40.30.10">
    <property type="entry name" value="Glutaredoxin"/>
    <property type="match status" value="1"/>
</dbReference>
<evidence type="ECO:0000259" key="2">
    <source>
        <dbReference type="PROSITE" id="PS51352"/>
    </source>
</evidence>
<dbReference type="PANTHER" id="PTHR15337">
    <property type="entry name" value="ANTERIOR GRADIENT PROTEIN-RELATED"/>
    <property type="match status" value="1"/>
</dbReference>
<dbReference type="Pfam" id="PF13899">
    <property type="entry name" value="Thioredoxin_7"/>
    <property type="match status" value="1"/>
</dbReference>
<dbReference type="Proteomes" id="UP000184543">
    <property type="component" value="Unassembled WGS sequence"/>
</dbReference>
<reference evidence="4" key="1">
    <citation type="submission" date="2016-11" db="EMBL/GenBank/DDBJ databases">
        <authorList>
            <person name="Varghese N."/>
            <person name="Submissions S."/>
        </authorList>
    </citation>
    <scope>NUCLEOTIDE SEQUENCE [LARGE SCALE GENOMIC DNA]</scope>
    <source>
        <strain evidence="4">DSM 19858</strain>
    </source>
</reference>